<evidence type="ECO:0000313" key="2">
    <source>
        <dbReference type="EMBL" id="GAF73215.1"/>
    </source>
</evidence>
<organism evidence="2">
    <name type="scientific">marine sediment metagenome</name>
    <dbReference type="NCBI Taxonomy" id="412755"/>
    <lineage>
        <taxon>unclassified sequences</taxon>
        <taxon>metagenomes</taxon>
        <taxon>ecological metagenomes</taxon>
    </lineage>
</organism>
<feature type="region of interest" description="Disordered" evidence="1">
    <location>
        <begin position="1"/>
        <end position="37"/>
    </location>
</feature>
<protein>
    <submittedName>
        <fullName evidence="2">Uncharacterized protein</fullName>
    </submittedName>
</protein>
<comment type="caution">
    <text evidence="2">The sequence shown here is derived from an EMBL/GenBank/DDBJ whole genome shotgun (WGS) entry which is preliminary data.</text>
</comment>
<proteinExistence type="predicted"/>
<gene>
    <name evidence="2" type="ORF">S01H1_15425</name>
</gene>
<feature type="non-terminal residue" evidence="2">
    <location>
        <position position="1"/>
    </location>
</feature>
<evidence type="ECO:0000256" key="1">
    <source>
        <dbReference type="SAM" id="MobiDB-lite"/>
    </source>
</evidence>
<dbReference type="AlphaFoldDB" id="X0TAW8"/>
<accession>X0TAW8</accession>
<name>X0TAW8_9ZZZZ</name>
<dbReference type="EMBL" id="BARS01008051">
    <property type="protein sequence ID" value="GAF73215.1"/>
    <property type="molecule type" value="Genomic_DNA"/>
</dbReference>
<reference evidence="2" key="1">
    <citation type="journal article" date="2014" name="Front. Microbiol.">
        <title>High frequency of phylogenetically diverse reductive dehalogenase-homologous genes in deep subseafloor sedimentary metagenomes.</title>
        <authorList>
            <person name="Kawai M."/>
            <person name="Futagami T."/>
            <person name="Toyoda A."/>
            <person name="Takaki Y."/>
            <person name="Nishi S."/>
            <person name="Hori S."/>
            <person name="Arai W."/>
            <person name="Tsubouchi T."/>
            <person name="Morono Y."/>
            <person name="Uchiyama I."/>
            <person name="Ito T."/>
            <person name="Fujiyama A."/>
            <person name="Inagaki F."/>
            <person name="Takami H."/>
        </authorList>
    </citation>
    <scope>NUCLEOTIDE SEQUENCE</scope>
    <source>
        <strain evidence="2">Expedition CK06-06</strain>
    </source>
</reference>
<sequence>FGIDGSDREEMLDMAGHKREGHRRGERLFLSFSPPGN</sequence>
<feature type="compositionally biased region" description="Basic and acidic residues" evidence="1">
    <location>
        <begin position="1"/>
        <end position="18"/>
    </location>
</feature>